<dbReference type="AlphaFoldDB" id="A0A1Y2IHN4"/>
<keyword evidence="4" id="KW-1185">Reference proteome</keyword>
<feature type="compositionally biased region" description="Basic residues" evidence="1">
    <location>
        <begin position="227"/>
        <end position="237"/>
    </location>
</feature>
<name>A0A1Y2IHN4_TRAC3</name>
<feature type="compositionally biased region" description="Low complexity" evidence="1">
    <location>
        <begin position="216"/>
        <end position="226"/>
    </location>
</feature>
<evidence type="ECO:0000256" key="1">
    <source>
        <dbReference type="SAM" id="MobiDB-lite"/>
    </source>
</evidence>
<organism evidence="3 4">
    <name type="scientific">Trametes coccinea (strain BRFM310)</name>
    <name type="common">Pycnoporus coccineus</name>
    <dbReference type="NCBI Taxonomy" id="1353009"/>
    <lineage>
        <taxon>Eukaryota</taxon>
        <taxon>Fungi</taxon>
        <taxon>Dikarya</taxon>
        <taxon>Basidiomycota</taxon>
        <taxon>Agaricomycotina</taxon>
        <taxon>Agaricomycetes</taxon>
        <taxon>Polyporales</taxon>
        <taxon>Polyporaceae</taxon>
        <taxon>Trametes</taxon>
    </lineage>
</organism>
<gene>
    <name evidence="3" type="ORF">PYCCODRAFT_676226</name>
</gene>
<evidence type="ECO:0000313" key="4">
    <source>
        <dbReference type="Proteomes" id="UP000193067"/>
    </source>
</evidence>
<reference evidence="3 4" key="1">
    <citation type="journal article" date="2015" name="Biotechnol. Biofuels">
        <title>Enhanced degradation of softwood versus hardwood by the white-rot fungus Pycnoporus coccineus.</title>
        <authorList>
            <person name="Couturier M."/>
            <person name="Navarro D."/>
            <person name="Chevret D."/>
            <person name="Henrissat B."/>
            <person name="Piumi F."/>
            <person name="Ruiz-Duenas F.J."/>
            <person name="Martinez A.T."/>
            <person name="Grigoriev I.V."/>
            <person name="Riley R."/>
            <person name="Lipzen A."/>
            <person name="Berrin J.G."/>
            <person name="Master E.R."/>
            <person name="Rosso M.N."/>
        </authorList>
    </citation>
    <scope>NUCLEOTIDE SEQUENCE [LARGE SCALE GENOMIC DNA]</scope>
    <source>
        <strain evidence="3 4">BRFM310</strain>
    </source>
</reference>
<protein>
    <recommendedName>
        <fullName evidence="2">DUF6697 domain-containing protein</fullName>
    </recommendedName>
</protein>
<dbReference type="OrthoDB" id="2755864at2759"/>
<evidence type="ECO:0000313" key="3">
    <source>
        <dbReference type="EMBL" id="OSD00655.1"/>
    </source>
</evidence>
<proteinExistence type="predicted"/>
<dbReference type="InterPro" id="IPR046520">
    <property type="entry name" value="DUF6697"/>
</dbReference>
<dbReference type="EMBL" id="KZ084117">
    <property type="protein sequence ID" value="OSD00655.1"/>
    <property type="molecule type" value="Genomic_DNA"/>
</dbReference>
<sequence length="237" mass="26587">MTSAAWFPLPNLPQHLQNMVVTRSDLSSKPLFVSSKLMFSRSGSGRNFIFLDAHHSPYSPSQYGAPGLLFSVSHAPQWQMGLQSVFTASHQSHKAAKLPYMYVGEYRLRFAPSLSVEEYMTLSPQSKEAHASSILHQRSKEFKELQHRVVSGFHNVQRSNDGQAVHEIVQAYERGSEKIHVWLMECVGIDEGLLQQMHQMKSCLGSEKKASKEAEASATSSTTKSTNRGKGKKKQHR</sequence>
<feature type="domain" description="DUF6697" evidence="2">
    <location>
        <begin position="45"/>
        <end position="199"/>
    </location>
</feature>
<feature type="region of interest" description="Disordered" evidence="1">
    <location>
        <begin position="204"/>
        <end position="237"/>
    </location>
</feature>
<dbReference type="Pfam" id="PF20411">
    <property type="entry name" value="DUF6697"/>
    <property type="match status" value="1"/>
</dbReference>
<dbReference type="STRING" id="1353009.A0A1Y2IHN4"/>
<dbReference type="Proteomes" id="UP000193067">
    <property type="component" value="Unassembled WGS sequence"/>
</dbReference>
<evidence type="ECO:0000259" key="2">
    <source>
        <dbReference type="Pfam" id="PF20411"/>
    </source>
</evidence>
<accession>A0A1Y2IHN4</accession>
<feature type="compositionally biased region" description="Basic and acidic residues" evidence="1">
    <location>
        <begin position="206"/>
        <end position="215"/>
    </location>
</feature>